<dbReference type="InterPro" id="IPR015172">
    <property type="entry name" value="MIF4G-like_typ-1"/>
</dbReference>
<evidence type="ECO:0000259" key="2">
    <source>
        <dbReference type="Pfam" id="PF09088"/>
    </source>
</evidence>
<reference evidence="3 4" key="1">
    <citation type="journal article" date="2013" name="BMC Genomics">
        <title>Reconstruction of the lipid metabolism for the microalga Monoraphidium neglectum from its genome sequence reveals characteristics suitable for biofuel production.</title>
        <authorList>
            <person name="Bogen C."/>
            <person name="Al-Dilaimi A."/>
            <person name="Albersmeier A."/>
            <person name="Wichmann J."/>
            <person name="Grundmann M."/>
            <person name="Rupp O."/>
            <person name="Lauersen K.J."/>
            <person name="Blifernez-Klassen O."/>
            <person name="Kalinowski J."/>
            <person name="Goesmann A."/>
            <person name="Mussgnug J.H."/>
            <person name="Kruse O."/>
        </authorList>
    </citation>
    <scope>NUCLEOTIDE SEQUENCE [LARGE SCALE GENOMIC DNA]</scope>
    <source>
        <strain evidence="3 4">SAG 48.87</strain>
    </source>
</reference>
<proteinExistence type="predicted"/>
<accession>A0A0D2M6Y6</accession>
<protein>
    <submittedName>
        <fullName evidence="3">Nuclear cap-binding protein subunit 1</fullName>
    </submittedName>
</protein>
<dbReference type="InterPro" id="IPR027159">
    <property type="entry name" value="CBP80"/>
</dbReference>
<dbReference type="OrthoDB" id="10252707at2759"/>
<sequence>MARLPAPALRPVAYHTLLMDVCKLARESPKYMAAWIRAAYDRMGALDPELRGRVADYLAHHLSNFQWLWGWERWSDVLAQPPGHPQRAFCADVLQRMMGLSYWEHLREGWAQAVDPETRETRRIKKFLPEGWEDLLGPQPEIPALPGTEPPKQQQQQQQQQQPQQQQEEQQEQQQQQQEQDADMHDASGEQQNGADGAAADEHKQEGQEQQQEQQQGQQQQEQQPHEEEITPELEWAAKLLAFLRARKPAPPGSAPGAQGPPQSADDVSEWIQELPGSSTRRA</sequence>
<evidence type="ECO:0000256" key="1">
    <source>
        <dbReference type="SAM" id="MobiDB-lite"/>
    </source>
</evidence>
<feature type="compositionally biased region" description="Low complexity" evidence="1">
    <location>
        <begin position="255"/>
        <end position="265"/>
    </location>
</feature>
<dbReference type="AlphaFoldDB" id="A0A0D2M6Y6"/>
<evidence type="ECO:0000313" key="4">
    <source>
        <dbReference type="Proteomes" id="UP000054498"/>
    </source>
</evidence>
<dbReference type="RefSeq" id="XP_013890255.1">
    <property type="nucleotide sequence ID" value="XM_014034801.1"/>
</dbReference>
<organism evidence="3 4">
    <name type="scientific">Monoraphidium neglectum</name>
    <dbReference type="NCBI Taxonomy" id="145388"/>
    <lineage>
        <taxon>Eukaryota</taxon>
        <taxon>Viridiplantae</taxon>
        <taxon>Chlorophyta</taxon>
        <taxon>core chlorophytes</taxon>
        <taxon>Chlorophyceae</taxon>
        <taxon>CS clade</taxon>
        <taxon>Sphaeropleales</taxon>
        <taxon>Selenastraceae</taxon>
        <taxon>Monoraphidium</taxon>
    </lineage>
</organism>
<dbReference type="GO" id="GO:0000339">
    <property type="term" value="F:RNA cap binding"/>
    <property type="evidence" value="ECO:0007669"/>
    <property type="project" value="InterPro"/>
</dbReference>
<dbReference type="Proteomes" id="UP000054498">
    <property type="component" value="Unassembled WGS sequence"/>
</dbReference>
<dbReference type="GO" id="GO:0005846">
    <property type="term" value="C:nuclear cap binding complex"/>
    <property type="evidence" value="ECO:0007669"/>
    <property type="project" value="InterPro"/>
</dbReference>
<feature type="compositionally biased region" description="Low complexity" evidence="1">
    <location>
        <begin position="153"/>
        <end position="179"/>
    </location>
</feature>
<dbReference type="Pfam" id="PF09088">
    <property type="entry name" value="MIF4G_like"/>
    <property type="match status" value="1"/>
</dbReference>
<gene>
    <name evidence="3" type="ORF">MNEG_16729</name>
</gene>
<dbReference type="GO" id="GO:0005634">
    <property type="term" value="C:nucleus"/>
    <property type="evidence" value="ECO:0007669"/>
    <property type="project" value="TreeGrafter"/>
</dbReference>
<dbReference type="Gene3D" id="1.25.40.180">
    <property type="match status" value="1"/>
</dbReference>
<dbReference type="PANTHER" id="PTHR12412">
    <property type="entry name" value="CAP BINDING PROTEIN"/>
    <property type="match status" value="1"/>
</dbReference>
<dbReference type="EMBL" id="KK106920">
    <property type="protein sequence ID" value="KIY91235.1"/>
    <property type="molecule type" value="Genomic_DNA"/>
</dbReference>
<dbReference type="PANTHER" id="PTHR12412:SF2">
    <property type="entry name" value="NUCLEAR CAP-BINDING PROTEIN SUBUNIT 1"/>
    <property type="match status" value="1"/>
</dbReference>
<name>A0A0D2M6Y6_9CHLO</name>
<dbReference type="KEGG" id="mng:MNEG_16729"/>
<dbReference type="SUPFAM" id="SSF48371">
    <property type="entry name" value="ARM repeat"/>
    <property type="match status" value="1"/>
</dbReference>
<dbReference type="GO" id="GO:0000184">
    <property type="term" value="P:nuclear-transcribed mRNA catabolic process, nonsense-mediated decay"/>
    <property type="evidence" value="ECO:0007669"/>
    <property type="project" value="TreeGrafter"/>
</dbReference>
<dbReference type="GeneID" id="25734517"/>
<feature type="region of interest" description="Disordered" evidence="1">
    <location>
        <begin position="130"/>
        <end position="283"/>
    </location>
</feature>
<keyword evidence="4" id="KW-1185">Reference proteome</keyword>
<dbReference type="GO" id="GO:0006406">
    <property type="term" value="P:mRNA export from nucleus"/>
    <property type="evidence" value="ECO:0007669"/>
    <property type="project" value="InterPro"/>
</dbReference>
<dbReference type="GO" id="GO:0003729">
    <property type="term" value="F:mRNA binding"/>
    <property type="evidence" value="ECO:0007669"/>
    <property type="project" value="TreeGrafter"/>
</dbReference>
<dbReference type="InterPro" id="IPR016024">
    <property type="entry name" value="ARM-type_fold"/>
</dbReference>
<evidence type="ECO:0000313" key="3">
    <source>
        <dbReference type="EMBL" id="KIY91235.1"/>
    </source>
</evidence>
<dbReference type="STRING" id="145388.A0A0D2M6Y6"/>
<feature type="compositionally biased region" description="Low complexity" evidence="1">
    <location>
        <begin position="208"/>
        <end position="223"/>
    </location>
</feature>
<feature type="domain" description="MIF4G-like type 1" evidence="2">
    <location>
        <begin position="3"/>
        <end position="108"/>
    </location>
</feature>